<organism evidence="1 2">
    <name type="scientific">Dallia pectoralis</name>
    <name type="common">Alaska blackfish</name>
    <dbReference type="NCBI Taxonomy" id="75939"/>
    <lineage>
        <taxon>Eukaryota</taxon>
        <taxon>Metazoa</taxon>
        <taxon>Chordata</taxon>
        <taxon>Craniata</taxon>
        <taxon>Vertebrata</taxon>
        <taxon>Euteleostomi</taxon>
        <taxon>Actinopterygii</taxon>
        <taxon>Neopterygii</taxon>
        <taxon>Teleostei</taxon>
        <taxon>Protacanthopterygii</taxon>
        <taxon>Esociformes</taxon>
        <taxon>Umbridae</taxon>
        <taxon>Dallia</taxon>
    </lineage>
</organism>
<reference evidence="1" key="1">
    <citation type="submission" date="2021-05" db="EMBL/GenBank/DDBJ databases">
        <authorList>
            <person name="Pan Q."/>
            <person name="Jouanno E."/>
            <person name="Zahm M."/>
            <person name="Klopp C."/>
            <person name="Cabau C."/>
            <person name="Louis A."/>
            <person name="Berthelot C."/>
            <person name="Parey E."/>
            <person name="Roest Crollius H."/>
            <person name="Montfort J."/>
            <person name="Robinson-Rechavi M."/>
            <person name="Bouchez O."/>
            <person name="Lampietro C."/>
            <person name="Lopez Roques C."/>
            <person name="Donnadieu C."/>
            <person name="Postlethwait J."/>
            <person name="Bobe J."/>
            <person name="Dillon D."/>
            <person name="Chandos A."/>
            <person name="von Hippel F."/>
            <person name="Guiguen Y."/>
        </authorList>
    </citation>
    <scope>NUCLEOTIDE SEQUENCE</scope>
    <source>
        <strain evidence="1">YG-Jan2019</strain>
    </source>
</reference>
<gene>
    <name evidence="1" type="ORF">DPEC_G00203830</name>
</gene>
<dbReference type="Proteomes" id="UP001157502">
    <property type="component" value="Chromosome 16"/>
</dbReference>
<comment type="caution">
    <text evidence="1">The sequence shown here is derived from an EMBL/GenBank/DDBJ whole genome shotgun (WGS) entry which is preliminary data.</text>
</comment>
<sequence length="86" mass="9188">MKHSPFLTALPVTVSIHVTGRITLGSGSASAEPLLVPEGSGWTPVSQRSRCFERSTALLGGETLSCFDIFLSETKNQDEEGILEPV</sequence>
<name>A0ACC2G9T0_DALPE</name>
<accession>A0ACC2G9T0</accession>
<proteinExistence type="predicted"/>
<protein>
    <submittedName>
        <fullName evidence="1">Uncharacterized protein</fullName>
    </submittedName>
</protein>
<dbReference type="EMBL" id="CM055743">
    <property type="protein sequence ID" value="KAJ8000342.1"/>
    <property type="molecule type" value="Genomic_DNA"/>
</dbReference>
<keyword evidence="2" id="KW-1185">Reference proteome</keyword>
<evidence type="ECO:0000313" key="2">
    <source>
        <dbReference type="Proteomes" id="UP001157502"/>
    </source>
</evidence>
<evidence type="ECO:0000313" key="1">
    <source>
        <dbReference type="EMBL" id="KAJ8000342.1"/>
    </source>
</evidence>